<comment type="caution">
    <text evidence="1">The sequence shown here is derived from an EMBL/GenBank/DDBJ whole genome shotgun (WGS) entry which is preliminary data.</text>
</comment>
<dbReference type="EMBL" id="MU157864">
    <property type="protein sequence ID" value="KAF9527113.1"/>
    <property type="molecule type" value="Genomic_DNA"/>
</dbReference>
<protein>
    <submittedName>
        <fullName evidence="1">Uncharacterized protein</fullName>
    </submittedName>
</protein>
<accession>A0A9P6EDV3</accession>
<evidence type="ECO:0000313" key="2">
    <source>
        <dbReference type="Proteomes" id="UP000807306"/>
    </source>
</evidence>
<organism evidence="1 2">
    <name type="scientific">Crepidotus variabilis</name>
    <dbReference type="NCBI Taxonomy" id="179855"/>
    <lineage>
        <taxon>Eukaryota</taxon>
        <taxon>Fungi</taxon>
        <taxon>Dikarya</taxon>
        <taxon>Basidiomycota</taxon>
        <taxon>Agaricomycotina</taxon>
        <taxon>Agaricomycetes</taxon>
        <taxon>Agaricomycetidae</taxon>
        <taxon>Agaricales</taxon>
        <taxon>Agaricineae</taxon>
        <taxon>Crepidotaceae</taxon>
        <taxon>Crepidotus</taxon>
    </lineage>
</organism>
<gene>
    <name evidence="1" type="ORF">CPB83DRAFT_432480</name>
</gene>
<dbReference type="Proteomes" id="UP000807306">
    <property type="component" value="Unassembled WGS sequence"/>
</dbReference>
<keyword evidence="2" id="KW-1185">Reference proteome</keyword>
<evidence type="ECO:0000313" key="1">
    <source>
        <dbReference type="EMBL" id="KAF9527113.1"/>
    </source>
</evidence>
<reference evidence="1" key="1">
    <citation type="submission" date="2020-11" db="EMBL/GenBank/DDBJ databases">
        <authorList>
            <consortium name="DOE Joint Genome Institute"/>
            <person name="Ahrendt S."/>
            <person name="Riley R."/>
            <person name="Andreopoulos W."/>
            <person name="Labutti K."/>
            <person name="Pangilinan J."/>
            <person name="Ruiz-Duenas F.J."/>
            <person name="Barrasa J.M."/>
            <person name="Sanchez-Garcia M."/>
            <person name="Camarero S."/>
            <person name="Miyauchi S."/>
            <person name="Serrano A."/>
            <person name="Linde D."/>
            <person name="Babiker R."/>
            <person name="Drula E."/>
            <person name="Ayuso-Fernandez I."/>
            <person name="Pacheco R."/>
            <person name="Padilla G."/>
            <person name="Ferreira P."/>
            <person name="Barriuso J."/>
            <person name="Kellner H."/>
            <person name="Castanera R."/>
            <person name="Alfaro M."/>
            <person name="Ramirez L."/>
            <person name="Pisabarro A.G."/>
            <person name="Kuo A."/>
            <person name="Tritt A."/>
            <person name="Lipzen A."/>
            <person name="He G."/>
            <person name="Yan M."/>
            <person name="Ng V."/>
            <person name="Cullen D."/>
            <person name="Martin F."/>
            <person name="Rosso M.-N."/>
            <person name="Henrissat B."/>
            <person name="Hibbett D."/>
            <person name="Martinez A.T."/>
            <person name="Grigoriev I.V."/>
        </authorList>
    </citation>
    <scope>NUCLEOTIDE SEQUENCE</scope>
    <source>
        <strain evidence="1">CBS 506.95</strain>
    </source>
</reference>
<sequence length="153" mass="18002">MSQKTSPEIGSILLFNENFEQQLQRVQKDVGREWPKFRDSNQAFKIVKKELEDLNLEDLGEFLSVYSILLDCVHQYPHKKDIAHRHSLKQALQTDAYDIIRCIWQDALQNLEPFSRRKAGDGMFLDISTFYLALFRLADDSYGDEEFAQLWLQ</sequence>
<proteinExistence type="predicted"/>
<name>A0A9P6EDV3_9AGAR</name>
<dbReference type="AlphaFoldDB" id="A0A9P6EDV3"/>